<organism evidence="2 3">
    <name type="scientific">Streptomyces malaysiensis subsp. samsunensis</name>
    <dbReference type="NCBI Taxonomy" id="459658"/>
    <lineage>
        <taxon>Bacteria</taxon>
        <taxon>Bacillati</taxon>
        <taxon>Actinomycetota</taxon>
        <taxon>Actinomycetes</taxon>
        <taxon>Kitasatosporales</taxon>
        <taxon>Streptomycetaceae</taxon>
        <taxon>Streptomyces</taxon>
        <taxon>Streptomyces violaceusniger group</taxon>
    </lineage>
</organism>
<dbReference type="RefSeq" id="WP_257630524.1">
    <property type="nucleotide sequence ID" value="NZ_JANIIC010000007.1"/>
</dbReference>
<feature type="compositionally biased region" description="Pro residues" evidence="1">
    <location>
        <begin position="81"/>
        <end position="90"/>
    </location>
</feature>
<dbReference type="AlphaFoldDB" id="A0A9X2LTD5"/>
<protein>
    <submittedName>
        <fullName evidence="2">DUF6087 family protein</fullName>
    </submittedName>
</protein>
<dbReference type="EMBL" id="JANIIC010000007">
    <property type="protein sequence ID" value="MCQ8829101.1"/>
    <property type="molecule type" value="Genomic_DNA"/>
</dbReference>
<reference evidence="2" key="1">
    <citation type="submission" date="2022-06" db="EMBL/GenBank/DDBJ databases">
        <title>WGS of actinobacteria.</title>
        <authorList>
            <person name="Thawai C."/>
        </authorList>
    </citation>
    <scope>NUCLEOTIDE SEQUENCE</scope>
    <source>
        <strain evidence="2">DSM 42010</strain>
    </source>
</reference>
<dbReference type="Proteomes" id="UP001142400">
    <property type="component" value="Unassembled WGS sequence"/>
</dbReference>
<evidence type="ECO:0000313" key="3">
    <source>
        <dbReference type="Proteomes" id="UP001142400"/>
    </source>
</evidence>
<feature type="region of interest" description="Disordered" evidence="1">
    <location>
        <begin position="73"/>
        <end position="99"/>
    </location>
</feature>
<evidence type="ECO:0000313" key="2">
    <source>
        <dbReference type="EMBL" id="MCQ8829101.1"/>
    </source>
</evidence>
<comment type="caution">
    <text evidence="2">The sequence shown here is derived from an EMBL/GenBank/DDBJ whole genome shotgun (WGS) entry which is preliminary data.</text>
</comment>
<keyword evidence="3" id="KW-1185">Reference proteome</keyword>
<accession>A0A9X2LTD5</accession>
<sequence length="99" mass="10803">MGDDEPLDEWAARRGKRLRPVGERKSVHLGGDPHRAAHVEPDVPRLIVEWDGYAWQPVTTVDNYAAACRILNPAPESSPSAAPPARPPMAPGTGKHRKP</sequence>
<proteinExistence type="predicted"/>
<evidence type="ECO:0000256" key="1">
    <source>
        <dbReference type="SAM" id="MobiDB-lite"/>
    </source>
</evidence>
<dbReference type="InterPro" id="IPR045733">
    <property type="entry name" value="DUF6087"/>
</dbReference>
<name>A0A9X2LTD5_STRMQ</name>
<dbReference type="Pfam" id="PF19565">
    <property type="entry name" value="DUF6087"/>
    <property type="match status" value="1"/>
</dbReference>
<gene>
    <name evidence="2" type="ORF">NQU54_08425</name>
</gene>